<dbReference type="Pfam" id="PF13521">
    <property type="entry name" value="AAA_28"/>
    <property type="match status" value="1"/>
</dbReference>
<name>A0A8K0WQT5_9HYPO</name>
<dbReference type="Gene3D" id="3.40.50.300">
    <property type="entry name" value="P-loop containing nucleotide triphosphate hydrolases"/>
    <property type="match status" value="1"/>
</dbReference>
<proteinExistence type="predicted"/>
<feature type="domain" description="NadR/Ttd14 AAA" evidence="1">
    <location>
        <begin position="10"/>
        <end position="136"/>
    </location>
</feature>
<dbReference type="InterPro" id="IPR038727">
    <property type="entry name" value="NadR/Ttd14_AAA_dom"/>
</dbReference>
<organism evidence="2 3">
    <name type="scientific">Stachybotrys elegans</name>
    <dbReference type="NCBI Taxonomy" id="80388"/>
    <lineage>
        <taxon>Eukaryota</taxon>
        <taxon>Fungi</taxon>
        <taxon>Dikarya</taxon>
        <taxon>Ascomycota</taxon>
        <taxon>Pezizomycotina</taxon>
        <taxon>Sordariomycetes</taxon>
        <taxon>Hypocreomycetidae</taxon>
        <taxon>Hypocreales</taxon>
        <taxon>Stachybotryaceae</taxon>
        <taxon>Stachybotrys</taxon>
    </lineage>
</organism>
<dbReference type="EMBL" id="JAGPNK010000008">
    <property type="protein sequence ID" value="KAH7317177.1"/>
    <property type="molecule type" value="Genomic_DNA"/>
</dbReference>
<dbReference type="InterPro" id="IPR027417">
    <property type="entry name" value="P-loop_NTPase"/>
</dbReference>
<keyword evidence="3" id="KW-1185">Reference proteome</keyword>
<dbReference type="AlphaFoldDB" id="A0A8K0WQT5"/>
<feature type="non-terminal residue" evidence="2">
    <location>
        <position position="1"/>
    </location>
</feature>
<dbReference type="SUPFAM" id="SSF52540">
    <property type="entry name" value="P-loop containing nucleoside triphosphate hydrolases"/>
    <property type="match status" value="1"/>
</dbReference>
<protein>
    <submittedName>
        <fullName evidence="2">AAA domain-containing protein</fullName>
    </submittedName>
</protein>
<dbReference type="OrthoDB" id="6118920at2759"/>
<evidence type="ECO:0000259" key="1">
    <source>
        <dbReference type="Pfam" id="PF13521"/>
    </source>
</evidence>
<evidence type="ECO:0000313" key="2">
    <source>
        <dbReference type="EMBL" id="KAH7317177.1"/>
    </source>
</evidence>
<comment type="caution">
    <text evidence="2">The sequence shown here is derived from an EMBL/GenBank/DDBJ whole genome shotgun (WGS) entry which is preliminary data.</text>
</comment>
<gene>
    <name evidence="2" type="ORF">B0I35DRAFT_434683</name>
</gene>
<dbReference type="Proteomes" id="UP000813444">
    <property type="component" value="Unassembled WGS sequence"/>
</dbReference>
<sequence>MSDKQLLPNIYVIGPQCTGKTTIVTRLRSDVDAWLAGTSLDRPNFVSEVARSAMTKNNFSARDITASKEKCLMVRTTILQAQATAEDEALHTSSWFISDRSGLDPLVYAKMFAGSEATQDLQATSAWKTLRQNGWLCYYNEWIGLFNVFLQVLKHNELPYHIVPCTMEDLTERINFIHEKWRETIGPL</sequence>
<reference evidence="2" key="1">
    <citation type="journal article" date="2021" name="Nat. Commun.">
        <title>Genetic determinants of endophytism in the Arabidopsis root mycobiome.</title>
        <authorList>
            <person name="Mesny F."/>
            <person name="Miyauchi S."/>
            <person name="Thiergart T."/>
            <person name="Pickel B."/>
            <person name="Atanasova L."/>
            <person name="Karlsson M."/>
            <person name="Huettel B."/>
            <person name="Barry K.W."/>
            <person name="Haridas S."/>
            <person name="Chen C."/>
            <person name="Bauer D."/>
            <person name="Andreopoulos W."/>
            <person name="Pangilinan J."/>
            <person name="LaButti K."/>
            <person name="Riley R."/>
            <person name="Lipzen A."/>
            <person name="Clum A."/>
            <person name="Drula E."/>
            <person name="Henrissat B."/>
            <person name="Kohler A."/>
            <person name="Grigoriev I.V."/>
            <person name="Martin F.M."/>
            <person name="Hacquard S."/>
        </authorList>
    </citation>
    <scope>NUCLEOTIDE SEQUENCE</scope>
    <source>
        <strain evidence="2">MPI-CAGE-CH-0235</strain>
    </source>
</reference>
<accession>A0A8K0WQT5</accession>
<evidence type="ECO:0000313" key="3">
    <source>
        <dbReference type="Proteomes" id="UP000813444"/>
    </source>
</evidence>